<dbReference type="PATRIC" id="fig|991905.3.peg.581"/>
<dbReference type="Gene3D" id="3.40.50.1400">
    <property type="match status" value="2"/>
</dbReference>
<evidence type="ECO:0000313" key="4">
    <source>
        <dbReference type="Proteomes" id="UP000008130"/>
    </source>
</evidence>
<accession>F2J4Q8</accession>
<dbReference type="SUPFAM" id="SSF53800">
    <property type="entry name" value="Chelatase"/>
    <property type="match status" value="1"/>
</dbReference>
<evidence type="ECO:0000313" key="3">
    <source>
        <dbReference type="EMBL" id="ADZ69000.1"/>
    </source>
</evidence>
<dbReference type="EMBL" id="CP002568">
    <property type="protein sequence ID" value="ADZ69000.1"/>
    <property type="molecule type" value="Genomic_DNA"/>
</dbReference>
<dbReference type="Pfam" id="PF01903">
    <property type="entry name" value="CbiX"/>
    <property type="match status" value="1"/>
</dbReference>
<reference evidence="3 4" key="1">
    <citation type="journal article" date="2011" name="J. Bacteriol.">
        <title>Complete genome sequence of Polymorphum gilvum SL003B-26A1T, a crude oil-degrading bacterium from oil-polluted saline soil.</title>
        <authorList>
            <person name="Li S.G."/>
            <person name="Tang Y.Q."/>
            <person name="Nie Y."/>
            <person name="Cai M."/>
            <person name="Wu X.L."/>
        </authorList>
    </citation>
    <scope>NUCLEOTIDE SEQUENCE [LARGE SCALE GENOMIC DNA]</scope>
    <source>
        <strain evidence="4">LMG 25793 / CGMCC 1.9160 / SL003B-26A1</strain>
    </source>
</reference>
<dbReference type="GO" id="GO:0046872">
    <property type="term" value="F:metal ion binding"/>
    <property type="evidence" value="ECO:0007669"/>
    <property type="project" value="UniProtKB-KW"/>
</dbReference>
<organism evidence="3 4">
    <name type="scientific">Polymorphum gilvum (strain LMG 25793 / CGMCC 1.9160 / SL003B-26A1)</name>
    <dbReference type="NCBI Taxonomy" id="991905"/>
    <lineage>
        <taxon>Bacteria</taxon>
        <taxon>Pseudomonadati</taxon>
        <taxon>Pseudomonadota</taxon>
        <taxon>Alphaproteobacteria</taxon>
        <taxon>Rhodobacterales</taxon>
        <taxon>Paracoccaceae</taxon>
        <taxon>Polymorphum</taxon>
    </lineage>
</organism>
<dbReference type="KEGG" id="pgv:SL003B_0567"/>
<dbReference type="STRING" id="991905.SL003B_0567"/>
<dbReference type="HOGENOM" id="CLU_1146380_0_0_5"/>
<evidence type="ECO:0000256" key="2">
    <source>
        <dbReference type="ARBA" id="ARBA00023239"/>
    </source>
</evidence>
<dbReference type="RefSeq" id="WP_013651324.1">
    <property type="nucleotide sequence ID" value="NC_015259.1"/>
</dbReference>
<sequence>MARVTDPRPAALIVAHGSPSDPAPQERALKALAVRVAERLAGWTVRGATLAADSALETALDGLNAPLIYPFFMADGWFTRINLPQRLMRAGAGSTRCLAAFGADPVLPALLSRAALDGAAAAGLRPQDTALLLAAHGSRRCPGSDATTWAAVRRLQTLTPFRTVTAGFVEQAPALDDAARDLWPALCLPFFSLQAGHVLDDVPLALEAAGFAGPLLPPIGLHSSVPGLIAMALAKAIQKEPA</sequence>
<keyword evidence="2" id="KW-0456">Lyase</keyword>
<name>F2J4Q8_POLGS</name>
<dbReference type="InterPro" id="IPR050963">
    <property type="entry name" value="Sirohydro_Cobaltochel/CbiX"/>
</dbReference>
<proteinExistence type="predicted"/>
<dbReference type="AlphaFoldDB" id="F2J4Q8"/>
<dbReference type="PANTHER" id="PTHR33542:SF5">
    <property type="entry name" value="FERROCHELATASE CHE1"/>
    <property type="match status" value="1"/>
</dbReference>
<protein>
    <submittedName>
        <fullName evidence="3">Cobalamin (Vitamin B12) biosynthesis CbiX protein</fullName>
    </submittedName>
</protein>
<dbReference type="OrthoDB" id="7346027at2"/>
<gene>
    <name evidence="3" type="ordered locus">SL003B_0567</name>
</gene>
<keyword evidence="4" id="KW-1185">Reference proteome</keyword>
<dbReference type="CDD" id="cd03416">
    <property type="entry name" value="CbiX_SirB_N"/>
    <property type="match status" value="1"/>
</dbReference>
<evidence type="ECO:0000256" key="1">
    <source>
        <dbReference type="ARBA" id="ARBA00022723"/>
    </source>
</evidence>
<dbReference type="InterPro" id="IPR002762">
    <property type="entry name" value="CbiX-like"/>
</dbReference>
<dbReference type="GO" id="GO:0016829">
    <property type="term" value="F:lyase activity"/>
    <property type="evidence" value="ECO:0007669"/>
    <property type="project" value="UniProtKB-KW"/>
</dbReference>
<keyword evidence="1" id="KW-0479">Metal-binding</keyword>
<dbReference type="PANTHER" id="PTHR33542">
    <property type="entry name" value="SIROHYDROCHLORIN FERROCHELATASE, CHLOROPLASTIC"/>
    <property type="match status" value="1"/>
</dbReference>
<dbReference type="Proteomes" id="UP000008130">
    <property type="component" value="Chromosome"/>
</dbReference>
<dbReference type="eggNOG" id="COG2138">
    <property type="taxonomic scope" value="Bacteria"/>
</dbReference>